<dbReference type="Proteomes" id="UP001164390">
    <property type="component" value="Chromosome"/>
</dbReference>
<dbReference type="InterPro" id="IPR001509">
    <property type="entry name" value="Epimerase_deHydtase"/>
</dbReference>
<evidence type="ECO:0000313" key="3">
    <source>
        <dbReference type="EMBL" id="UYM03851.1"/>
    </source>
</evidence>
<dbReference type="InterPro" id="IPR036291">
    <property type="entry name" value="NAD(P)-bd_dom_sf"/>
</dbReference>
<dbReference type="Pfam" id="PF01370">
    <property type="entry name" value="Epimerase"/>
    <property type="match status" value="1"/>
</dbReference>
<reference evidence="3" key="1">
    <citation type="submission" date="2022-01" db="EMBL/GenBank/DDBJ databases">
        <title>Nocardioidaceae gen. sp. A5X3R13.</title>
        <authorList>
            <person name="Lopez Marin M.A."/>
            <person name="Uhlik O."/>
        </authorList>
    </citation>
    <scope>NUCLEOTIDE SEQUENCE</scope>
    <source>
        <strain evidence="3">A5X3R13</strain>
    </source>
</reference>
<dbReference type="PANTHER" id="PTHR48079">
    <property type="entry name" value="PROTEIN YEEZ"/>
    <property type="match status" value="1"/>
</dbReference>
<dbReference type="KEGG" id="sgrg:L0C25_15025"/>
<protein>
    <submittedName>
        <fullName evidence="3">NAD(P)-dependent oxidoreductase</fullName>
    </submittedName>
</protein>
<dbReference type="EMBL" id="CP094970">
    <property type="protein sequence ID" value="UYM03851.1"/>
    <property type="molecule type" value="Genomic_DNA"/>
</dbReference>
<keyword evidence="4" id="KW-1185">Reference proteome</keyword>
<dbReference type="SUPFAM" id="SSF51735">
    <property type="entry name" value="NAD(P)-binding Rossmann-fold domains"/>
    <property type="match status" value="1"/>
</dbReference>
<accession>A0AA46YJT9</accession>
<feature type="domain" description="NAD-dependent epimerase/dehydratase" evidence="2">
    <location>
        <begin position="3"/>
        <end position="236"/>
    </location>
</feature>
<organism evidence="3 4">
    <name type="scientific">Solicola gregarius</name>
    <dbReference type="NCBI Taxonomy" id="2908642"/>
    <lineage>
        <taxon>Bacteria</taxon>
        <taxon>Bacillati</taxon>
        <taxon>Actinomycetota</taxon>
        <taxon>Actinomycetes</taxon>
        <taxon>Propionibacteriales</taxon>
        <taxon>Nocardioidaceae</taxon>
        <taxon>Solicola</taxon>
    </lineage>
</organism>
<proteinExistence type="predicted"/>
<dbReference type="Gene3D" id="3.40.50.720">
    <property type="entry name" value="NAD(P)-binding Rossmann-like Domain"/>
    <property type="match status" value="1"/>
</dbReference>
<evidence type="ECO:0000259" key="2">
    <source>
        <dbReference type="Pfam" id="PF01370"/>
    </source>
</evidence>
<dbReference type="InterPro" id="IPR051783">
    <property type="entry name" value="NAD(P)-dependent_oxidoreduct"/>
</dbReference>
<evidence type="ECO:0000313" key="4">
    <source>
        <dbReference type="Proteomes" id="UP001164390"/>
    </source>
</evidence>
<dbReference type="RefSeq" id="WP_271632493.1">
    <property type="nucleotide sequence ID" value="NZ_CP094970.1"/>
</dbReference>
<sequence length="314" mass="33506">MRVFVAGATGAVGRPLIRMLVDEGHDVVGTTGTPANVDAVTDLGATAVVMDGLDPESVRRAVVESRPDVVIHQLTALKAITGNMRKFDADFAVTNRLRAETTDSLLAAARESGVKRFIAQSFTGWTNPKDRTGLATEDEPLDPHPTKHSRNTLAGIAHLEKVVPAEPGMTGIVLRYGFLYGPGTGLNRGGDMSELIREGKFPIVGGGGGVWPMVHVEDAALAAARAVEHGDAGLYNVVDDDPALVRDWLPALAAELGAKPPMRLPRWLGRVVAGEHAVSLMTSMRGSSNAKAKRELGWELKYPSWREGFKHGIG</sequence>
<name>A0AA46YJT9_9ACTN</name>
<feature type="region of interest" description="Disordered" evidence="1">
    <location>
        <begin position="128"/>
        <end position="147"/>
    </location>
</feature>
<dbReference type="GO" id="GO:0005737">
    <property type="term" value="C:cytoplasm"/>
    <property type="evidence" value="ECO:0007669"/>
    <property type="project" value="TreeGrafter"/>
</dbReference>
<dbReference type="GO" id="GO:0004029">
    <property type="term" value="F:aldehyde dehydrogenase (NAD+) activity"/>
    <property type="evidence" value="ECO:0007669"/>
    <property type="project" value="TreeGrafter"/>
</dbReference>
<dbReference type="AlphaFoldDB" id="A0AA46YJT9"/>
<evidence type="ECO:0000256" key="1">
    <source>
        <dbReference type="SAM" id="MobiDB-lite"/>
    </source>
</evidence>
<dbReference type="PANTHER" id="PTHR48079:SF6">
    <property type="entry name" value="NAD(P)-BINDING DOMAIN-CONTAINING PROTEIN-RELATED"/>
    <property type="match status" value="1"/>
</dbReference>
<gene>
    <name evidence="3" type="ORF">L0C25_15025</name>
</gene>